<feature type="compositionally biased region" description="Acidic residues" evidence="1">
    <location>
        <begin position="31"/>
        <end position="45"/>
    </location>
</feature>
<dbReference type="Proteomes" id="UP001341840">
    <property type="component" value="Unassembled WGS sequence"/>
</dbReference>
<proteinExistence type="predicted"/>
<name>A0ABU6UIN9_9FABA</name>
<accession>A0ABU6UIN9</accession>
<evidence type="ECO:0000256" key="1">
    <source>
        <dbReference type="SAM" id="MobiDB-lite"/>
    </source>
</evidence>
<protein>
    <submittedName>
        <fullName evidence="2">Uncharacterized protein</fullName>
    </submittedName>
</protein>
<evidence type="ECO:0000313" key="2">
    <source>
        <dbReference type="EMBL" id="MED6160911.1"/>
    </source>
</evidence>
<organism evidence="2 3">
    <name type="scientific">Stylosanthes scabra</name>
    <dbReference type="NCBI Taxonomy" id="79078"/>
    <lineage>
        <taxon>Eukaryota</taxon>
        <taxon>Viridiplantae</taxon>
        <taxon>Streptophyta</taxon>
        <taxon>Embryophyta</taxon>
        <taxon>Tracheophyta</taxon>
        <taxon>Spermatophyta</taxon>
        <taxon>Magnoliopsida</taxon>
        <taxon>eudicotyledons</taxon>
        <taxon>Gunneridae</taxon>
        <taxon>Pentapetalae</taxon>
        <taxon>rosids</taxon>
        <taxon>fabids</taxon>
        <taxon>Fabales</taxon>
        <taxon>Fabaceae</taxon>
        <taxon>Papilionoideae</taxon>
        <taxon>50 kb inversion clade</taxon>
        <taxon>dalbergioids sensu lato</taxon>
        <taxon>Dalbergieae</taxon>
        <taxon>Pterocarpus clade</taxon>
        <taxon>Stylosanthes</taxon>
    </lineage>
</organism>
<feature type="region of interest" description="Disordered" evidence="1">
    <location>
        <begin position="19"/>
        <end position="53"/>
    </location>
</feature>
<feature type="compositionally biased region" description="Basic and acidic residues" evidence="1">
    <location>
        <begin position="19"/>
        <end position="30"/>
    </location>
</feature>
<evidence type="ECO:0000313" key="3">
    <source>
        <dbReference type="Proteomes" id="UP001341840"/>
    </source>
</evidence>
<keyword evidence="3" id="KW-1185">Reference proteome</keyword>
<sequence>MRQERMRYEKVLEEAAAQRAKELNRGKVREEENETDGEETEDEGDELVRKRNKRERAHVIRELSHVIRGIFTFSGDFRQKPHVIRGSYTYNVGANTNSSSLLNSNSNPRSFGLKIGRIKRRLIKD</sequence>
<reference evidence="2 3" key="1">
    <citation type="journal article" date="2023" name="Plants (Basel)">
        <title>Bridging the Gap: Combining Genomics and Transcriptomics Approaches to Understand Stylosanthes scabra, an Orphan Legume from the Brazilian Caatinga.</title>
        <authorList>
            <person name="Ferreira-Neto J.R.C."/>
            <person name="da Silva M.D."/>
            <person name="Binneck E."/>
            <person name="de Melo N.F."/>
            <person name="da Silva R.H."/>
            <person name="de Melo A.L.T.M."/>
            <person name="Pandolfi V."/>
            <person name="Bustamante F.O."/>
            <person name="Brasileiro-Vidal A.C."/>
            <person name="Benko-Iseppon A.M."/>
        </authorList>
    </citation>
    <scope>NUCLEOTIDE SEQUENCE [LARGE SCALE GENOMIC DNA]</scope>
    <source>
        <tissue evidence="2">Leaves</tissue>
    </source>
</reference>
<dbReference type="EMBL" id="JASCZI010121266">
    <property type="protein sequence ID" value="MED6160911.1"/>
    <property type="molecule type" value="Genomic_DNA"/>
</dbReference>
<gene>
    <name evidence="2" type="ORF">PIB30_055696</name>
</gene>
<comment type="caution">
    <text evidence="2">The sequence shown here is derived from an EMBL/GenBank/DDBJ whole genome shotgun (WGS) entry which is preliminary data.</text>
</comment>